<reference evidence="2" key="1">
    <citation type="submission" date="2016-06" db="EMBL/GenBank/DDBJ databases">
        <title>Parallel loss of symbiosis genes in relatives of nitrogen-fixing non-legume Parasponia.</title>
        <authorList>
            <person name="Van Velzen R."/>
            <person name="Holmer R."/>
            <person name="Bu F."/>
            <person name="Rutten L."/>
            <person name="Van Zeijl A."/>
            <person name="Liu W."/>
            <person name="Santuari L."/>
            <person name="Cao Q."/>
            <person name="Sharma T."/>
            <person name="Shen D."/>
            <person name="Roswanjaya Y."/>
            <person name="Wardhani T."/>
            <person name="Kalhor M.S."/>
            <person name="Jansen J."/>
            <person name="Van den Hoogen J."/>
            <person name="Gungor B."/>
            <person name="Hartog M."/>
            <person name="Hontelez J."/>
            <person name="Verver J."/>
            <person name="Yang W.-C."/>
            <person name="Schijlen E."/>
            <person name="Repin R."/>
            <person name="Schilthuizen M."/>
            <person name="Schranz E."/>
            <person name="Heidstra R."/>
            <person name="Miyata K."/>
            <person name="Fedorova E."/>
            <person name="Kohlen W."/>
            <person name="Bisseling T."/>
            <person name="Smit S."/>
            <person name="Geurts R."/>
        </authorList>
    </citation>
    <scope>NUCLEOTIDE SEQUENCE [LARGE SCALE GENOMIC DNA]</scope>
    <source>
        <strain evidence="2">cv. RG33-2</strain>
    </source>
</reference>
<proteinExistence type="predicted"/>
<sequence>MERVWCRMVIIRREVGGSMTHPIRWVAALNSDEKVVTGDNPVRPIFFKEIEKEREKEHQREERERKRERRMGLSRGAHYMGAWFFT</sequence>
<evidence type="ECO:0000313" key="2">
    <source>
        <dbReference type="Proteomes" id="UP000237000"/>
    </source>
</evidence>
<name>A0A2P5EK41_TREOI</name>
<evidence type="ECO:0000313" key="1">
    <source>
        <dbReference type="EMBL" id="PON85911.1"/>
    </source>
</evidence>
<organism evidence="1 2">
    <name type="scientific">Trema orientale</name>
    <name type="common">Charcoal tree</name>
    <name type="synonym">Celtis orientalis</name>
    <dbReference type="NCBI Taxonomy" id="63057"/>
    <lineage>
        <taxon>Eukaryota</taxon>
        <taxon>Viridiplantae</taxon>
        <taxon>Streptophyta</taxon>
        <taxon>Embryophyta</taxon>
        <taxon>Tracheophyta</taxon>
        <taxon>Spermatophyta</taxon>
        <taxon>Magnoliopsida</taxon>
        <taxon>eudicotyledons</taxon>
        <taxon>Gunneridae</taxon>
        <taxon>Pentapetalae</taxon>
        <taxon>rosids</taxon>
        <taxon>fabids</taxon>
        <taxon>Rosales</taxon>
        <taxon>Cannabaceae</taxon>
        <taxon>Trema</taxon>
    </lineage>
</organism>
<gene>
    <name evidence="1" type="ORF">TorRG33x02_182710</name>
</gene>
<keyword evidence="2" id="KW-1185">Reference proteome</keyword>
<dbReference type="EMBL" id="JXTC01000140">
    <property type="protein sequence ID" value="PON85911.1"/>
    <property type="molecule type" value="Genomic_DNA"/>
</dbReference>
<protein>
    <submittedName>
        <fullName evidence="1">Uncharacterized protein</fullName>
    </submittedName>
</protein>
<comment type="caution">
    <text evidence="1">The sequence shown here is derived from an EMBL/GenBank/DDBJ whole genome shotgun (WGS) entry which is preliminary data.</text>
</comment>
<accession>A0A2P5EK41</accession>
<dbReference type="OrthoDB" id="10548805at2759"/>
<dbReference type="InParanoid" id="A0A2P5EK41"/>
<dbReference type="AlphaFoldDB" id="A0A2P5EK41"/>
<dbReference type="Proteomes" id="UP000237000">
    <property type="component" value="Unassembled WGS sequence"/>
</dbReference>